<proteinExistence type="predicted"/>
<keyword evidence="6" id="KW-0249">Electron transport</keyword>
<reference evidence="12" key="1">
    <citation type="submission" date="2022-08" db="EMBL/GenBank/DDBJ databases">
        <title>Genomic Encyclopedia of Type Strains, Phase III (KMG-III): the genomes of soil and plant-associated and newly described type strains.</title>
        <authorList>
            <person name="Whitman W."/>
        </authorList>
    </citation>
    <scope>NUCLEOTIDE SEQUENCE</scope>
    <source>
        <strain evidence="12">HMT 1</strain>
    </source>
</reference>
<feature type="signal peptide" evidence="10">
    <location>
        <begin position="1"/>
        <end position="19"/>
    </location>
</feature>
<dbReference type="GO" id="GO:0020037">
    <property type="term" value="F:heme binding"/>
    <property type="evidence" value="ECO:0007669"/>
    <property type="project" value="InterPro"/>
</dbReference>
<evidence type="ECO:0000313" key="12">
    <source>
        <dbReference type="EMBL" id="MCS3902053.1"/>
    </source>
</evidence>
<evidence type="ECO:0000256" key="10">
    <source>
        <dbReference type="SAM" id="SignalP"/>
    </source>
</evidence>
<feature type="domain" description="Cytochrome c" evidence="11">
    <location>
        <begin position="26"/>
        <end position="104"/>
    </location>
</feature>
<dbReference type="PROSITE" id="PS51007">
    <property type="entry name" value="CYTC"/>
    <property type="match status" value="2"/>
</dbReference>
<keyword evidence="13" id="KW-1185">Reference proteome</keyword>
<dbReference type="Proteomes" id="UP001204445">
    <property type="component" value="Unassembled WGS sequence"/>
</dbReference>
<evidence type="ECO:0000256" key="3">
    <source>
        <dbReference type="ARBA" id="ARBA00022617"/>
    </source>
</evidence>
<keyword evidence="5" id="KW-0574">Periplasm</keyword>
<keyword evidence="3 8" id="KW-0349">Heme</keyword>
<organism evidence="12 13">
    <name type="scientific">Methylohalomonas lacus</name>
    <dbReference type="NCBI Taxonomy" id="398773"/>
    <lineage>
        <taxon>Bacteria</taxon>
        <taxon>Pseudomonadati</taxon>
        <taxon>Pseudomonadota</taxon>
        <taxon>Gammaproteobacteria</taxon>
        <taxon>Methylohalomonadales</taxon>
        <taxon>Methylohalomonadaceae</taxon>
        <taxon>Methylohalomonas</taxon>
    </lineage>
</organism>
<dbReference type="PANTHER" id="PTHR33751">
    <property type="entry name" value="CBB3-TYPE CYTOCHROME C OXIDASE SUBUNIT FIXP"/>
    <property type="match status" value="1"/>
</dbReference>
<comment type="PTM">
    <text evidence="8">Binds 2 heme c groups covalently per subunit.</text>
</comment>
<dbReference type="PIRSF" id="PIRSF000005">
    <property type="entry name" value="Cytochrome_c4"/>
    <property type="match status" value="1"/>
</dbReference>
<dbReference type="PRINTS" id="PR00605">
    <property type="entry name" value="CYTCHROMECIC"/>
</dbReference>
<dbReference type="AlphaFoldDB" id="A0AAE3HKC3"/>
<comment type="subcellular location">
    <subcellularLocation>
        <location evidence="1">Periplasm</location>
    </subcellularLocation>
</comment>
<protein>
    <submittedName>
        <fullName evidence="12">Cytochrome c553</fullName>
    </submittedName>
</protein>
<evidence type="ECO:0000256" key="8">
    <source>
        <dbReference type="PIRSR" id="PIRSR000005-1"/>
    </source>
</evidence>
<dbReference type="RefSeq" id="WP_259053316.1">
    <property type="nucleotide sequence ID" value="NZ_JANUCT010000001.1"/>
</dbReference>
<dbReference type="InterPro" id="IPR024167">
    <property type="entry name" value="Cytochrome_c4-like"/>
</dbReference>
<keyword evidence="10" id="KW-0732">Signal</keyword>
<dbReference type="EMBL" id="JANUCT010000001">
    <property type="protein sequence ID" value="MCS3902053.1"/>
    <property type="molecule type" value="Genomic_DNA"/>
</dbReference>
<keyword evidence="4 9" id="KW-0479">Metal-binding</keyword>
<comment type="caution">
    <text evidence="12">The sequence shown here is derived from an EMBL/GenBank/DDBJ whole genome shotgun (WGS) entry which is preliminary data.</text>
</comment>
<evidence type="ECO:0000256" key="5">
    <source>
        <dbReference type="ARBA" id="ARBA00022764"/>
    </source>
</evidence>
<feature type="binding site" description="covalent" evidence="8">
    <location>
        <position position="41"/>
    </location>
    <ligand>
        <name>heme c</name>
        <dbReference type="ChEBI" id="CHEBI:61717"/>
        <label>1</label>
    </ligand>
</feature>
<feature type="binding site" description="axial binding residue" evidence="9">
    <location>
        <position position="138"/>
    </location>
    <ligand>
        <name>heme c</name>
        <dbReference type="ChEBI" id="CHEBI:61717"/>
        <label>2</label>
    </ligand>
    <ligandPart>
        <name>Fe</name>
        <dbReference type="ChEBI" id="CHEBI:18248"/>
    </ligandPart>
</feature>
<keyword evidence="2" id="KW-0813">Transport</keyword>
<dbReference type="GO" id="GO:0042597">
    <property type="term" value="C:periplasmic space"/>
    <property type="evidence" value="ECO:0007669"/>
    <property type="project" value="UniProtKB-SubCell"/>
</dbReference>
<dbReference type="InterPro" id="IPR036909">
    <property type="entry name" value="Cyt_c-like_dom_sf"/>
</dbReference>
<keyword evidence="7 9" id="KW-0408">Iron</keyword>
<evidence type="ECO:0000313" key="13">
    <source>
        <dbReference type="Proteomes" id="UP001204445"/>
    </source>
</evidence>
<feature type="binding site" description="covalent" evidence="8">
    <location>
        <position position="38"/>
    </location>
    <ligand>
        <name>heme c</name>
        <dbReference type="ChEBI" id="CHEBI:61717"/>
        <label>1</label>
    </ligand>
</feature>
<feature type="binding site" description="covalent" evidence="8">
    <location>
        <position position="134"/>
    </location>
    <ligand>
        <name>heme c</name>
        <dbReference type="ChEBI" id="CHEBI:61717"/>
        <label>2</label>
    </ligand>
</feature>
<accession>A0AAE3HKC3</accession>
<dbReference type="InterPro" id="IPR008168">
    <property type="entry name" value="Cyt_C_IC"/>
</dbReference>
<dbReference type="GO" id="GO:0009055">
    <property type="term" value="F:electron transfer activity"/>
    <property type="evidence" value="ECO:0007669"/>
    <property type="project" value="InterPro"/>
</dbReference>
<name>A0AAE3HKC3_9GAMM</name>
<evidence type="ECO:0000256" key="4">
    <source>
        <dbReference type="ARBA" id="ARBA00022723"/>
    </source>
</evidence>
<evidence type="ECO:0000259" key="11">
    <source>
        <dbReference type="PROSITE" id="PS51007"/>
    </source>
</evidence>
<evidence type="ECO:0000256" key="7">
    <source>
        <dbReference type="ARBA" id="ARBA00023004"/>
    </source>
</evidence>
<evidence type="ECO:0000256" key="9">
    <source>
        <dbReference type="PIRSR" id="PIRSR000005-2"/>
    </source>
</evidence>
<feature type="chain" id="PRO_5042269163" evidence="10">
    <location>
        <begin position="20"/>
        <end position="204"/>
    </location>
</feature>
<gene>
    <name evidence="12" type="ORF">J2T55_000045</name>
</gene>
<evidence type="ECO:0000256" key="2">
    <source>
        <dbReference type="ARBA" id="ARBA00022448"/>
    </source>
</evidence>
<dbReference type="InterPro" id="IPR009056">
    <property type="entry name" value="Cyt_c-like_dom"/>
</dbReference>
<dbReference type="Gene3D" id="1.10.760.10">
    <property type="entry name" value="Cytochrome c-like domain"/>
    <property type="match status" value="2"/>
</dbReference>
<dbReference type="GO" id="GO:0005506">
    <property type="term" value="F:iron ion binding"/>
    <property type="evidence" value="ECO:0007669"/>
    <property type="project" value="InterPro"/>
</dbReference>
<dbReference type="Pfam" id="PF00034">
    <property type="entry name" value="Cytochrom_C"/>
    <property type="match status" value="2"/>
</dbReference>
<feature type="domain" description="Cytochrome c" evidence="11">
    <location>
        <begin position="113"/>
        <end position="204"/>
    </location>
</feature>
<evidence type="ECO:0000256" key="6">
    <source>
        <dbReference type="ARBA" id="ARBA00022982"/>
    </source>
</evidence>
<feature type="binding site" description="covalent" evidence="8">
    <location>
        <position position="137"/>
    </location>
    <ligand>
        <name>heme c</name>
        <dbReference type="ChEBI" id="CHEBI:61717"/>
        <label>2</label>
    </ligand>
</feature>
<sequence length="204" mass="21514">MLRLYAALLFIMTPFMAVTAETAVNGDPDAGKKKAQSCAACHGADGNSSNADWPKIAGQQADYIVTQLQAYKSGARENPQMSPMAQDLSEQDMHDLAAYFSSQEITLETASEEAIEQAETLYRAGKADAGMPACIACHGPKGNGVPGAGYPRISGQHAAYTAATLKAYRAGERGGGQADMMTAVAKHLSDEEIKALAEYVSGLY</sequence>
<feature type="binding site" description="axial binding residue" evidence="9">
    <location>
        <position position="181"/>
    </location>
    <ligand>
        <name>heme c</name>
        <dbReference type="ChEBI" id="CHEBI:61717"/>
        <label>2</label>
    </ligand>
    <ligandPart>
        <name>Fe</name>
        <dbReference type="ChEBI" id="CHEBI:18248"/>
    </ligandPart>
</feature>
<dbReference type="InterPro" id="IPR050597">
    <property type="entry name" value="Cytochrome_c_Oxidase_Subunit"/>
</dbReference>
<feature type="binding site" description="axial binding residue" evidence="9">
    <location>
        <position position="81"/>
    </location>
    <ligand>
        <name>heme c</name>
        <dbReference type="ChEBI" id="CHEBI:61717"/>
        <label>1</label>
    </ligand>
    <ligandPart>
        <name>Fe</name>
        <dbReference type="ChEBI" id="CHEBI:18248"/>
    </ligandPart>
</feature>
<evidence type="ECO:0000256" key="1">
    <source>
        <dbReference type="ARBA" id="ARBA00004418"/>
    </source>
</evidence>
<feature type="binding site" description="axial binding residue" evidence="9">
    <location>
        <position position="42"/>
    </location>
    <ligand>
        <name>heme c</name>
        <dbReference type="ChEBI" id="CHEBI:61717"/>
        <label>1</label>
    </ligand>
    <ligandPart>
        <name>Fe</name>
        <dbReference type="ChEBI" id="CHEBI:18248"/>
    </ligandPart>
</feature>
<dbReference type="PANTHER" id="PTHR33751:SF9">
    <property type="entry name" value="CYTOCHROME C4"/>
    <property type="match status" value="1"/>
</dbReference>
<dbReference type="SUPFAM" id="SSF46626">
    <property type="entry name" value="Cytochrome c"/>
    <property type="match status" value="2"/>
</dbReference>